<dbReference type="EMBL" id="QGNW01000451">
    <property type="protein sequence ID" value="RVW70897.1"/>
    <property type="molecule type" value="Genomic_DNA"/>
</dbReference>
<proteinExistence type="predicted"/>
<evidence type="ECO:0000313" key="4">
    <source>
        <dbReference type="Proteomes" id="UP000288805"/>
    </source>
</evidence>
<reference evidence="3 4" key="1">
    <citation type="journal article" date="2018" name="PLoS Genet.">
        <title>Population sequencing reveals clonal diversity and ancestral inbreeding in the grapevine cultivar Chardonnay.</title>
        <authorList>
            <person name="Roach M.J."/>
            <person name="Johnson D.L."/>
            <person name="Bohlmann J."/>
            <person name="van Vuuren H.J."/>
            <person name="Jones S.J."/>
            <person name="Pretorius I.S."/>
            <person name="Schmidt S.A."/>
            <person name="Borneman A.R."/>
        </authorList>
    </citation>
    <scope>NUCLEOTIDE SEQUENCE [LARGE SCALE GENOMIC DNA]</scope>
    <source>
        <strain evidence="4">cv. Chardonnay</strain>
        <tissue evidence="3">Leaf</tissue>
    </source>
</reference>
<dbReference type="AlphaFoldDB" id="A0A438GFB7"/>
<feature type="compositionally biased region" description="Basic and acidic residues" evidence="2">
    <location>
        <begin position="26"/>
        <end position="42"/>
    </location>
</feature>
<dbReference type="Proteomes" id="UP000288805">
    <property type="component" value="Unassembled WGS sequence"/>
</dbReference>
<organism evidence="3 4">
    <name type="scientific">Vitis vinifera</name>
    <name type="common">Grape</name>
    <dbReference type="NCBI Taxonomy" id="29760"/>
    <lineage>
        <taxon>Eukaryota</taxon>
        <taxon>Viridiplantae</taxon>
        <taxon>Streptophyta</taxon>
        <taxon>Embryophyta</taxon>
        <taxon>Tracheophyta</taxon>
        <taxon>Spermatophyta</taxon>
        <taxon>Magnoliopsida</taxon>
        <taxon>eudicotyledons</taxon>
        <taxon>Gunneridae</taxon>
        <taxon>Pentapetalae</taxon>
        <taxon>rosids</taxon>
        <taxon>Vitales</taxon>
        <taxon>Vitaceae</taxon>
        <taxon>Viteae</taxon>
        <taxon>Vitis</taxon>
    </lineage>
</organism>
<keyword evidence="1" id="KW-0175">Coiled coil</keyword>
<sequence>MTDKTSGGCVRTSFAGGLRQESSSVEEERPSGDREDPGDVRPQHWRRLWESFAQSAAKISTPSKSRSSARGDEGYFEWHEAMERRQLESERQMQALLQETTRLREENVVLRIQASSSGCPRDQRSRGQGVNSRPDLESIYLGTAGVILDVRNDQSRERPMPTY</sequence>
<feature type="region of interest" description="Disordered" evidence="2">
    <location>
        <begin position="1"/>
        <end position="44"/>
    </location>
</feature>
<protein>
    <submittedName>
        <fullName evidence="3">Uncharacterized protein</fullName>
    </submittedName>
</protein>
<gene>
    <name evidence="3" type="ORF">CK203_059991</name>
</gene>
<accession>A0A438GFB7</accession>
<evidence type="ECO:0000256" key="2">
    <source>
        <dbReference type="SAM" id="MobiDB-lite"/>
    </source>
</evidence>
<dbReference type="Gramene" id="Vitis16g00680.t01">
    <property type="protein sequence ID" value="Vitis16g00680.t01.CDS"/>
    <property type="gene ID" value="Vitis16g00680"/>
</dbReference>
<comment type="caution">
    <text evidence="3">The sequence shown here is derived from an EMBL/GenBank/DDBJ whole genome shotgun (WGS) entry which is preliminary data.</text>
</comment>
<evidence type="ECO:0000256" key="1">
    <source>
        <dbReference type="SAM" id="Coils"/>
    </source>
</evidence>
<feature type="region of interest" description="Disordered" evidence="2">
    <location>
        <begin position="114"/>
        <end position="136"/>
    </location>
</feature>
<evidence type="ECO:0000313" key="3">
    <source>
        <dbReference type="EMBL" id="RVW70897.1"/>
    </source>
</evidence>
<feature type="coiled-coil region" evidence="1">
    <location>
        <begin position="79"/>
        <end position="106"/>
    </location>
</feature>
<name>A0A438GFB7_VITVI</name>